<comment type="caution">
    <text evidence="2">The sequence shown here is derived from an EMBL/GenBank/DDBJ whole genome shotgun (WGS) entry which is preliminary data.</text>
</comment>
<reference evidence="3" key="1">
    <citation type="journal article" date="2019" name="Int. J. Syst. Evol. Microbiol.">
        <title>The Global Catalogue of Microorganisms (GCM) 10K type strain sequencing project: providing services to taxonomists for standard genome sequencing and annotation.</title>
        <authorList>
            <consortium name="The Broad Institute Genomics Platform"/>
            <consortium name="The Broad Institute Genome Sequencing Center for Infectious Disease"/>
            <person name="Wu L."/>
            <person name="Ma J."/>
        </authorList>
    </citation>
    <scope>NUCLEOTIDE SEQUENCE [LARGE SCALE GENOMIC DNA]</scope>
    <source>
        <strain evidence="3">JCM 31404</strain>
    </source>
</reference>
<evidence type="ECO:0000256" key="1">
    <source>
        <dbReference type="SAM" id="MobiDB-lite"/>
    </source>
</evidence>
<accession>A0ABQ2RP24</accession>
<sequence length="77" mass="8518">MRDEIHDHVTGNVQDGLGVPGDARPAAQVKDFPFHAPPYQLPEMVLPAVQLERLPLSPLPLWEREGGAERRKGEGAR</sequence>
<feature type="region of interest" description="Disordered" evidence="1">
    <location>
        <begin position="1"/>
        <end position="24"/>
    </location>
</feature>
<dbReference type="EMBL" id="BMQM01000002">
    <property type="protein sequence ID" value="GGR45987.1"/>
    <property type="molecule type" value="Genomic_DNA"/>
</dbReference>
<evidence type="ECO:0000313" key="3">
    <source>
        <dbReference type="Proteomes" id="UP000634308"/>
    </source>
</evidence>
<dbReference type="Proteomes" id="UP000634308">
    <property type="component" value="Unassembled WGS sequence"/>
</dbReference>
<protein>
    <submittedName>
        <fullName evidence="2">Uncharacterized protein</fullName>
    </submittedName>
</protein>
<keyword evidence="3" id="KW-1185">Reference proteome</keyword>
<evidence type="ECO:0000313" key="2">
    <source>
        <dbReference type="EMBL" id="GGR45987.1"/>
    </source>
</evidence>
<organism evidence="2 3">
    <name type="scientific">Deinococcus seoulensis</name>
    <dbReference type="NCBI Taxonomy" id="1837379"/>
    <lineage>
        <taxon>Bacteria</taxon>
        <taxon>Thermotogati</taxon>
        <taxon>Deinococcota</taxon>
        <taxon>Deinococci</taxon>
        <taxon>Deinococcales</taxon>
        <taxon>Deinococcaceae</taxon>
        <taxon>Deinococcus</taxon>
    </lineage>
</organism>
<proteinExistence type="predicted"/>
<name>A0ABQ2RP24_9DEIO</name>
<gene>
    <name evidence="2" type="ORF">GCM10008959_03740</name>
</gene>